<dbReference type="PANTHER" id="PTHR33067:SF15">
    <property type="entry name" value="RNA-DIRECTED DNA POLYMERASE"/>
    <property type="match status" value="1"/>
</dbReference>
<evidence type="ECO:0000313" key="1">
    <source>
        <dbReference type="EMBL" id="RDX61411.1"/>
    </source>
</evidence>
<comment type="caution">
    <text evidence="1">The sequence shown here is derived from an EMBL/GenBank/DDBJ whole genome shotgun (WGS) entry which is preliminary data.</text>
</comment>
<organism evidence="1 2">
    <name type="scientific">Mucuna pruriens</name>
    <name type="common">Velvet bean</name>
    <name type="synonym">Dolichos pruriens</name>
    <dbReference type="NCBI Taxonomy" id="157652"/>
    <lineage>
        <taxon>Eukaryota</taxon>
        <taxon>Viridiplantae</taxon>
        <taxon>Streptophyta</taxon>
        <taxon>Embryophyta</taxon>
        <taxon>Tracheophyta</taxon>
        <taxon>Spermatophyta</taxon>
        <taxon>Magnoliopsida</taxon>
        <taxon>eudicotyledons</taxon>
        <taxon>Gunneridae</taxon>
        <taxon>Pentapetalae</taxon>
        <taxon>rosids</taxon>
        <taxon>fabids</taxon>
        <taxon>Fabales</taxon>
        <taxon>Fabaceae</taxon>
        <taxon>Papilionoideae</taxon>
        <taxon>50 kb inversion clade</taxon>
        <taxon>NPAAA clade</taxon>
        <taxon>indigoferoid/millettioid clade</taxon>
        <taxon>Phaseoleae</taxon>
        <taxon>Mucuna</taxon>
    </lineage>
</organism>
<evidence type="ECO:0000313" key="2">
    <source>
        <dbReference type="Proteomes" id="UP000257109"/>
    </source>
</evidence>
<name>A0A371E5U6_MUCPR</name>
<accession>A0A371E5U6</accession>
<evidence type="ECO:0008006" key="3">
    <source>
        <dbReference type="Google" id="ProtNLM"/>
    </source>
</evidence>
<feature type="non-terminal residue" evidence="1">
    <location>
        <position position="1"/>
    </location>
</feature>
<keyword evidence="2" id="KW-1185">Reference proteome</keyword>
<dbReference type="EMBL" id="QJKJ01016162">
    <property type="protein sequence ID" value="RDX61411.1"/>
    <property type="molecule type" value="Genomic_DNA"/>
</dbReference>
<protein>
    <recommendedName>
        <fullName evidence="3">Reverse transcriptase domain-containing protein</fullName>
    </recommendedName>
</protein>
<dbReference type="AlphaFoldDB" id="A0A371E5U6"/>
<sequence length="551" mass="61199">MIDVASGGALMDKTPVAARHLILNMASNTQQFGIRGAITNKAVNEVSSVDNLRMENQLIELTSLVRQLAVETNTANNSTKLDILMAATVQVESRSRAICGPKIWTHAKHAGSESQLLSTVGTEISNATIPITTTTNTDTEQLTTHGRMDEIPLQLVGTGNLPSQPILNPKGGNVSVVTLRSEADSRVQQQAKIAPLLFPSRTISAKKPEIDEDLLKMFQLVEINIPLLDAIKQIPFFKELEELKGGVEVGGVLLVFIQKEVTNGIKPALPRKCRDLRIFSVPCTIGSCTFVDAMLDIRASINVIFASMYKSLNFGDLEPICGTTCQHSRRCSRPDFYVLEMEDKTFGKGSTLILGRPFLMTARMKIDVHVGTLSMEFRDNLVQFNIFYVMRRPTEDHSLSNMDVIDEHVEEYNQLNSGSDNISILVEISNMFEGVGSVMGDADSTHINGVLNCPSSSNHLRCITDSLPPQSPSDELKPLSDHLKYAYLDQDQQFPVIIANNLDQEQEEKLLTVLLQHKKSIEWKLSNLPRINCICMHRIMMEEEARPIQQQ</sequence>
<dbReference type="PANTHER" id="PTHR33067">
    <property type="entry name" value="RNA-DIRECTED DNA POLYMERASE-RELATED"/>
    <property type="match status" value="1"/>
</dbReference>
<dbReference type="OrthoDB" id="1424255at2759"/>
<gene>
    <name evidence="1" type="ORF">CR513_60366</name>
</gene>
<dbReference type="Proteomes" id="UP000257109">
    <property type="component" value="Unassembled WGS sequence"/>
</dbReference>
<reference evidence="1" key="1">
    <citation type="submission" date="2018-05" db="EMBL/GenBank/DDBJ databases">
        <title>Draft genome of Mucuna pruriens seed.</title>
        <authorList>
            <person name="Nnadi N.E."/>
            <person name="Vos R."/>
            <person name="Hasami M.H."/>
            <person name="Devisetty U.K."/>
            <person name="Aguiy J.C."/>
        </authorList>
    </citation>
    <scope>NUCLEOTIDE SEQUENCE [LARGE SCALE GENOMIC DNA]</scope>
    <source>
        <strain evidence="1">JCA_2017</strain>
    </source>
</reference>
<proteinExistence type="predicted"/>